<dbReference type="OrthoDB" id="1550900at2"/>
<gene>
    <name evidence="1" type="ORF">SAMN05660359_03835</name>
</gene>
<evidence type="ECO:0008006" key="3">
    <source>
        <dbReference type="Google" id="ProtNLM"/>
    </source>
</evidence>
<dbReference type="AlphaFoldDB" id="A0A1I5HMY8"/>
<reference evidence="2" key="1">
    <citation type="submission" date="2016-10" db="EMBL/GenBank/DDBJ databases">
        <authorList>
            <person name="Varghese N."/>
            <person name="Submissions S."/>
        </authorList>
    </citation>
    <scope>NUCLEOTIDE SEQUENCE [LARGE SCALE GENOMIC DNA]</scope>
    <source>
        <strain evidence="2">DSM 43161</strain>
    </source>
</reference>
<sequence>MTWAVTMDVAEPVELYDAVHRALLERTGGVVDGLLVHLARQTADGFQVVEVWESREDFGRYSAEVVGPVATEVLQGRPRRPTVVTPFDVRGLVLPRTDVAV</sequence>
<dbReference type="Proteomes" id="UP000183642">
    <property type="component" value="Unassembled WGS sequence"/>
</dbReference>
<keyword evidence="2" id="KW-1185">Reference proteome</keyword>
<evidence type="ECO:0000313" key="2">
    <source>
        <dbReference type="Proteomes" id="UP000183642"/>
    </source>
</evidence>
<proteinExistence type="predicted"/>
<accession>A0A1I5HMY8</accession>
<dbReference type="EMBL" id="FOWE01000010">
    <property type="protein sequence ID" value="SFO49613.1"/>
    <property type="molecule type" value="Genomic_DNA"/>
</dbReference>
<name>A0A1I5HMY8_9ACTN</name>
<dbReference type="RefSeq" id="WP_075015125.1">
    <property type="nucleotide sequence ID" value="NZ_FOWE01000010.1"/>
</dbReference>
<evidence type="ECO:0000313" key="1">
    <source>
        <dbReference type="EMBL" id="SFO49613.1"/>
    </source>
</evidence>
<organism evidence="1 2">
    <name type="scientific">Geodermatophilus obscurus</name>
    <dbReference type="NCBI Taxonomy" id="1861"/>
    <lineage>
        <taxon>Bacteria</taxon>
        <taxon>Bacillati</taxon>
        <taxon>Actinomycetota</taxon>
        <taxon>Actinomycetes</taxon>
        <taxon>Geodermatophilales</taxon>
        <taxon>Geodermatophilaceae</taxon>
        <taxon>Geodermatophilus</taxon>
    </lineage>
</organism>
<protein>
    <recommendedName>
        <fullName evidence="3">Antibiotic biosynthesis monooxygenase</fullName>
    </recommendedName>
</protein>